<organism evidence="3">
    <name type="scientific">Candida tenuis (strain ATCC 10573 / BCRC 21748 / CBS 615 / JCM 9827 / NBRC 10315 / NRRL Y-1498 / VKM Y-70)</name>
    <name type="common">Yeast</name>
    <name type="synonym">Yamadazyma tenuis</name>
    <dbReference type="NCBI Taxonomy" id="590646"/>
    <lineage>
        <taxon>Eukaryota</taxon>
        <taxon>Fungi</taxon>
        <taxon>Dikarya</taxon>
        <taxon>Ascomycota</taxon>
        <taxon>Saccharomycotina</taxon>
        <taxon>Pichiomycetes</taxon>
        <taxon>Debaryomycetaceae</taxon>
        <taxon>Yamadazyma</taxon>
    </lineage>
</organism>
<feature type="compositionally biased region" description="Polar residues" evidence="1">
    <location>
        <begin position="363"/>
        <end position="377"/>
    </location>
</feature>
<feature type="compositionally biased region" description="Low complexity" evidence="1">
    <location>
        <begin position="278"/>
        <end position="291"/>
    </location>
</feature>
<dbReference type="AlphaFoldDB" id="G3BEV5"/>
<feature type="region of interest" description="Disordered" evidence="1">
    <location>
        <begin position="406"/>
        <end position="428"/>
    </location>
</feature>
<dbReference type="Proteomes" id="UP000000707">
    <property type="component" value="Unassembled WGS sequence"/>
</dbReference>
<reference evidence="2 3" key="1">
    <citation type="journal article" date="2011" name="Proc. Natl. Acad. Sci. U.S.A.">
        <title>Comparative genomics of xylose-fermenting fungi for enhanced biofuel production.</title>
        <authorList>
            <person name="Wohlbach D.J."/>
            <person name="Kuo A."/>
            <person name="Sato T.K."/>
            <person name="Potts K.M."/>
            <person name="Salamov A.A."/>
            <person name="LaButti K.M."/>
            <person name="Sun H."/>
            <person name="Clum A."/>
            <person name="Pangilinan J.L."/>
            <person name="Lindquist E.A."/>
            <person name="Lucas S."/>
            <person name="Lapidus A."/>
            <person name="Jin M."/>
            <person name="Gunawan C."/>
            <person name="Balan V."/>
            <person name="Dale B.E."/>
            <person name="Jeffries T.W."/>
            <person name="Zinkel R."/>
            <person name="Barry K.W."/>
            <person name="Grigoriev I.V."/>
            <person name="Gasch A.P."/>
        </authorList>
    </citation>
    <scope>NUCLEOTIDE SEQUENCE [LARGE SCALE GENOMIC DNA]</scope>
    <source>
        <strain evidence="3">ATCC 10573 / BCRC 21748 / CBS 615 / JCM 9827 / NBRC 10315 / NRRL Y-1498 / VKM Y-70</strain>
    </source>
</reference>
<feature type="region of interest" description="Disordered" evidence="1">
    <location>
        <begin position="322"/>
        <end position="385"/>
    </location>
</feature>
<dbReference type="OrthoDB" id="4093447at2759"/>
<name>G3BEV5_CANTC</name>
<protein>
    <submittedName>
        <fullName evidence="2">Uncharacterized protein</fullName>
    </submittedName>
</protein>
<feature type="compositionally biased region" description="Polar residues" evidence="1">
    <location>
        <begin position="323"/>
        <end position="355"/>
    </location>
</feature>
<feature type="region of interest" description="Disordered" evidence="1">
    <location>
        <begin position="1"/>
        <end position="83"/>
    </location>
</feature>
<feature type="compositionally biased region" description="Polar residues" evidence="1">
    <location>
        <begin position="264"/>
        <end position="276"/>
    </location>
</feature>
<gene>
    <name evidence="2" type="ORF">CANTEDRAFT_128002</name>
</gene>
<dbReference type="EMBL" id="GL996528">
    <property type="protein sequence ID" value="EGV60602.1"/>
    <property type="molecule type" value="Genomic_DNA"/>
</dbReference>
<accession>G3BEV5</accession>
<feature type="region of interest" description="Disordered" evidence="1">
    <location>
        <begin position="256"/>
        <end position="291"/>
    </location>
</feature>
<evidence type="ECO:0000313" key="2">
    <source>
        <dbReference type="EMBL" id="EGV60602.1"/>
    </source>
</evidence>
<evidence type="ECO:0000313" key="3">
    <source>
        <dbReference type="Proteomes" id="UP000000707"/>
    </source>
</evidence>
<proteinExistence type="predicted"/>
<feature type="compositionally biased region" description="Polar residues" evidence="1">
    <location>
        <begin position="28"/>
        <end position="45"/>
    </location>
</feature>
<feature type="compositionally biased region" description="Low complexity" evidence="1">
    <location>
        <begin position="1"/>
        <end position="20"/>
    </location>
</feature>
<evidence type="ECO:0000256" key="1">
    <source>
        <dbReference type="SAM" id="MobiDB-lite"/>
    </source>
</evidence>
<sequence>MMMNKNNNLSLKINNPLSISDNGPYTPLDQTLRTPIDPPNQNYFGQNFPNNLPQHPPHPQSQPPHQQQIYSNPIYNDSDDILTDTDDVNGSGIKTAKNYSLNFTSNFDYLVMSVYSHILSLPTTTPFSGTIPPSGLVGRVANETMNNLVSSISVNSGASYDQHSIINKDMLSNNSYRPIFLSLIRKRLIELCSHKNSSSKLPLSTSISINSMQNSNATGNNPYYSGNANIYASNARQSSISNLSLTELNINHYQEQQQAAAQQGKSRSSSINLRKQSLTRNNSYNSTTTSNWLHVGNLSTIRHPNESTDSLQSMQDYVPQPFINRSANGTSNSPNGNSALGNMSTPTGSAFSFNNMMMDYQTPPGSNTGSNKSSFSTPPGAPLHNIQIVQNPVSTSTTAPVPNLQEYDEFNFGSRSRSSSNPRLNGFPRPLTINTDNANLQALNSLNGNTETLDSPFMSATTPSDDFSLMQNAFINGSIPQSPIAEEREERILPTKLSLSEKKRDSLRLKRGIL</sequence>
<keyword evidence="3" id="KW-1185">Reference proteome</keyword>
<dbReference type="eggNOG" id="ENOG502SRSS">
    <property type="taxonomic scope" value="Eukaryota"/>
</dbReference>